<dbReference type="Pfam" id="PF18134">
    <property type="entry name" value="AGS_C"/>
    <property type="match status" value="1"/>
</dbReference>
<feature type="domain" description="Guanylate cyclase" evidence="1">
    <location>
        <begin position="114"/>
        <end position="253"/>
    </location>
</feature>
<dbReference type="KEGG" id="vau:VANGNB10_cII0235c"/>
<dbReference type="InterPro" id="IPR029787">
    <property type="entry name" value="Nucleotide_cyclase"/>
</dbReference>
<proteinExistence type="predicted"/>
<evidence type="ECO:0000259" key="1">
    <source>
        <dbReference type="PROSITE" id="PS50125"/>
    </source>
</evidence>
<organism evidence="2 3">
    <name type="scientific">Vibrio anguillarum</name>
    <name type="common">Listonella anguillarum</name>
    <dbReference type="NCBI Taxonomy" id="55601"/>
    <lineage>
        <taxon>Bacteria</taxon>
        <taxon>Pseudomonadati</taxon>
        <taxon>Pseudomonadota</taxon>
        <taxon>Gammaproteobacteria</taxon>
        <taxon>Vibrionales</taxon>
        <taxon>Vibrionaceae</taxon>
        <taxon>Vibrio</taxon>
    </lineage>
</organism>
<sequence length="469" mass="53016">MSAKSLEEITKGYFSDIRDGLESKRSKRIIGNENYSTESFDELFESVDLYKSASVSRRLKAESSGELTAPEEYTYQNALRPWFNKVGLNQSKVGPHPDFAHLKDSGEVEFHHIVTMFVDIKRSSRLSLLMPLQDAYVVKNRILQACVDVIRALDGYPHRLMGDAVMAFFGGKGNCPEDAIANALNASSALKLILTETVFPELNKLIGKDVNLGVRVGLDYGSRKEVVWANYGYGDASEVTALGIPVDLASKAQSQARTNTAMLGQGILDYVDFPDRYSEIKTVGKNKSEERYILPNMSDENGIPINRRCRLLKMEMYQDLLPVPLNWKTLGSSRLTYRDNIKFKCYYRKSDSDGWEEYKSVSYFLEKDMQLKFELEVLNPNELSSLYPLNAKFIKNNHGKEALQNEENGLTDTKVRQIDKPTDMYQSSIVLDFPEGTAYRGLHTMEVSLSPKSNLNVVIYSDIIGVFIK</sequence>
<reference evidence="2 3" key="1">
    <citation type="journal article" date="2021" name="PeerJ">
        <title>Analysis of 44 Vibrio anguillarum genomes reveals high genetic diversity.</title>
        <authorList>
            <person name="Hansen M.J."/>
            <person name="Dalsgaard I."/>
        </authorList>
    </citation>
    <scope>NUCLEOTIDE SEQUENCE [LARGE SCALE GENOMIC DNA]</scope>
    <source>
        <strain evidence="2 3">17-16730-2A</strain>
    </source>
</reference>
<dbReference type="GO" id="GO:0004016">
    <property type="term" value="F:adenylate cyclase activity"/>
    <property type="evidence" value="ECO:0007669"/>
    <property type="project" value="UniProtKB-ARBA"/>
</dbReference>
<dbReference type="GO" id="GO:0035556">
    <property type="term" value="P:intracellular signal transduction"/>
    <property type="evidence" value="ECO:0007669"/>
    <property type="project" value="InterPro"/>
</dbReference>
<dbReference type="InterPro" id="IPR040511">
    <property type="entry name" value="AGS_C"/>
</dbReference>
<comment type="caution">
    <text evidence="2">The sequence shown here is derived from an EMBL/GenBank/DDBJ whole genome shotgun (WGS) entry which is preliminary data.</text>
</comment>
<dbReference type="InterPro" id="IPR001054">
    <property type="entry name" value="A/G_cyclase"/>
</dbReference>
<dbReference type="RefSeq" id="WP_019280752.1">
    <property type="nucleotide sequence ID" value="NZ_CP020533.1"/>
</dbReference>
<gene>
    <name evidence="2" type="ORF">EAY07_19225</name>
</gene>
<evidence type="ECO:0000313" key="3">
    <source>
        <dbReference type="Proteomes" id="UP000722957"/>
    </source>
</evidence>
<evidence type="ECO:0000313" key="2">
    <source>
        <dbReference type="EMBL" id="MBF4274109.1"/>
    </source>
</evidence>
<protein>
    <submittedName>
        <fullName evidence="2">Adenylate/guanylate cyclase domain-containing protein</fullName>
    </submittedName>
</protein>
<dbReference type="Gene3D" id="3.30.70.1230">
    <property type="entry name" value="Nucleotide cyclase"/>
    <property type="match status" value="1"/>
</dbReference>
<dbReference type="PROSITE" id="PS50125">
    <property type="entry name" value="GUANYLATE_CYCLASE_2"/>
    <property type="match status" value="1"/>
</dbReference>
<dbReference type="AlphaFoldDB" id="A0AAW4AXK1"/>
<name>A0AAW4AXK1_VIBAN</name>
<dbReference type="EMBL" id="RDOM01000093">
    <property type="protein sequence ID" value="MBF4274109.1"/>
    <property type="molecule type" value="Genomic_DNA"/>
</dbReference>
<accession>A0AAW4AXK1</accession>
<dbReference type="Proteomes" id="UP000722957">
    <property type="component" value="Unassembled WGS sequence"/>
</dbReference>
<dbReference type="CDD" id="cd07302">
    <property type="entry name" value="CHD"/>
    <property type="match status" value="1"/>
</dbReference>
<dbReference type="GO" id="GO:0009190">
    <property type="term" value="P:cyclic nucleotide biosynthetic process"/>
    <property type="evidence" value="ECO:0007669"/>
    <property type="project" value="InterPro"/>
</dbReference>
<dbReference type="SUPFAM" id="SSF55073">
    <property type="entry name" value="Nucleotide cyclase"/>
    <property type="match status" value="1"/>
</dbReference>